<accession>A0A6J4QH93</accession>
<organism evidence="1">
    <name type="scientific">uncultured Rubrobacteraceae bacterium</name>
    <dbReference type="NCBI Taxonomy" id="349277"/>
    <lineage>
        <taxon>Bacteria</taxon>
        <taxon>Bacillati</taxon>
        <taxon>Actinomycetota</taxon>
        <taxon>Rubrobacteria</taxon>
        <taxon>Rubrobacterales</taxon>
        <taxon>Rubrobacteraceae</taxon>
        <taxon>environmental samples</taxon>
    </lineage>
</organism>
<dbReference type="Gene3D" id="3.30.460.10">
    <property type="entry name" value="Beta Polymerase, domain 2"/>
    <property type="match status" value="1"/>
</dbReference>
<dbReference type="InterPro" id="IPR043519">
    <property type="entry name" value="NT_sf"/>
</dbReference>
<dbReference type="InterPro" id="IPR007530">
    <property type="entry name" value="Aminoglycoside_adenylylTfrase"/>
</dbReference>
<protein>
    <recommendedName>
        <fullName evidence="2">Aminoglycoside 6-adenylyltransferase</fullName>
    </recommendedName>
</protein>
<dbReference type="SUPFAM" id="SSF81301">
    <property type="entry name" value="Nucleotidyltransferase"/>
    <property type="match status" value="1"/>
</dbReference>
<evidence type="ECO:0008006" key="2">
    <source>
        <dbReference type="Google" id="ProtNLM"/>
    </source>
</evidence>
<reference evidence="1" key="1">
    <citation type="submission" date="2020-02" db="EMBL/GenBank/DDBJ databases">
        <authorList>
            <person name="Meier V. D."/>
        </authorList>
    </citation>
    <scope>NUCLEOTIDE SEQUENCE</scope>
    <source>
        <strain evidence="1">AVDCRST_MAG01</strain>
    </source>
</reference>
<dbReference type="AlphaFoldDB" id="A0A6J4QH93"/>
<dbReference type="SUPFAM" id="SSF81631">
    <property type="entry name" value="PAP/OAS1 substrate-binding domain"/>
    <property type="match status" value="1"/>
</dbReference>
<gene>
    <name evidence="1" type="ORF">AVDCRST_MAG01-01-3731</name>
</gene>
<dbReference type="EMBL" id="CADCUW010000486">
    <property type="protein sequence ID" value="CAA9441928.1"/>
    <property type="molecule type" value="Genomic_DNA"/>
</dbReference>
<dbReference type="Gene3D" id="1.20.120.330">
    <property type="entry name" value="Nucleotidyltransferases domain 2"/>
    <property type="match status" value="1"/>
</dbReference>
<name>A0A6J4QH93_9ACTN</name>
<dbReference type="Pfam" id="PF04439">
    <property type="entry name" value="Adenyl_transf"/>
    <property type="match status" value="1"/>
</dbReference>
<evidence type="ECO:0000313" key="1">
    <source>
        <dbReference type="EMBL" id="CAA9441928.1"/>
    </source>
</evidence>
<proteinExistence type="predicted"/>
<sequence>MIVSHDPREVIHDLTRWVGRKEHVRAALLTSTRANPRASVDALSDYDVVLVAEDIRPLFEDRSWLGDFGEVLVAYWDPIHPDPDHDIEHTGNTVQYADGLRIDFRLWPVALARRVAGGSRLPDDLDVGYAVLVDKDRLFGEMRPPTYTAYVPSRPDEQTYLTAVNDFFSVAPTVAKCLRRDELLPAKWCLDYDMKHVCLRPMLEWRMERDHGWSEPTGSLGKGLKKRLPSDTWRELEGTYAGAGIEENWGALLRTMALFARVATEVGDDLGYAYPRDLDRRVGAYVRAIKESSDLA</sequence>